<organism evidence="1 2">
    <name type="scientific">Biomphalaria pfeifferi</name>
    <name type="common">Bloodfluke planorb</name>
    <name type="synonym">Freshwater snail</name>
    <dbReference type="NCBI Taxonomy" id="112525"/>
    <lineage>
        <taxon>Eukaryota</taxon>
        <taxon>Metazoa</taxon>
        <taxon>Spiralia</taxon>
        <taxon>Lophotrochozoa</taxon>
        <taxon>Mollusca</taxon>
        <taxon>Gastropoda</taxon>
        <taxon>Heterobranchia</taxon>
        <taxon>Euthyneura</taxon>
        <taxon>Panpulmonata</taxon>
        <taxon>Hygrophila</taxon>
        <taxon>Lymnaeoidea</taxon>
        <taxon>Planorbidae</taxon>
        <taxon>Biomphalaria</taxon>
    </lineage>
</organism>
<keyword evidence="2" id="KW-1185">Reference proteome</keyword>
<evidence type="ECO:0000313" key="1">
    <source>
        <dbReference type="EMBL" id="KAK0041960.1"/>
    </source>
</evidence>
<reference evidence="1" key="2">
    <citation type="submission" date="2023-04" db="EMBL/GenBank/DDBJ databases">
        <authorList>
            <person name="Bu L."/>
            <person name="Lu L."/>
            <person name="Laidemitt M.R."/>
            <person name="Zhang S.M."/>
            <person name="Mutuku M."/>
            <person name="Mkoji G."/>
            <person name="Steinauer M."/>
            <person name="Loker E.S."/>
        </authorList>
    </citation>
    <scope>NUCLEOTIDE SEQUENCE</scope>
    <source>
        <strain evidence="1">KasaAsao</strain>
        <tissue evidence="1">Whole Snail</tissue>
    </source>
</reference>
<dbReference type="Proteomes" id="UP001233172">
    <property type="component" value="Unassembled WGS sequence"/>
</dbReference>
<dbReference type="EMBL" id="JASAOG010000255">
    <property type="protein sequence ID" value="KAK0041960.1"/>
    <property type="molecule type" value="Genomic_DNA"/>
</dbReference>
<protein>
    <submittedName>
        <fullName evidence="1">Uncharacterized protein</fullName>
    </submittedName>
</protein>
<comment type="caution">
    <text evidence="1">The sequence shown here is derived from an EMBL/GenBank/DDBJ whole genome shotgun (WGS) entry which is preliminary data.</text>
</comment>
<evidence type="ECO:0000313" key="2">
    <source>
        <dbReference type="Proteomes" id="UP001233172"/>
    </source>
</evidence>
<accession>A0AAD8EVZ3</accession>
<dbReference type="AlphaFoldDB" id="A0AAD8EVZ3"/>
<sequence>MFYWPCLLELHFYSAADLQWEVALCGSEFDMAVEKWPTTSRHLTSEVVQNEGRHSLVTGYPARYSEMKLNSGRG</sequence>
<name>A0AAD8EVZ3_BIOPF</name>
<proteinExistence type="predicted"/>
<reference evidence="1" key="1">
    <citation type="journal article" date="2023" name="PLoS Negl. Trop. Dis.">
        <title>A genome sequence for Biomphalaria pfeifferi, the major vector snail for the human-infecting parasite Schistosoma mansoni.</title>
        <authorList>
            <person name="Bu L."/>
            <person name="Lu L."/>
            <person name="Laidemitt M.R."/>
            <person name="Zhang S.M."/>
            <person name="Mutuku M."/>
            <person name="Mkoji G."/>
            <person name="Steinauer M."/>
            <person name="Loker E.S."/>
        </authorList>
    </citation>
    <scope>NUCLEOTIDE SEQUENCE</scope>
    <source>
        <strain evidence="1">KasaAsao</strain>
    </source>
</reference>
<gene>
    <name evidence="1" type="ORF">Bpfe_028590</name>
</gene>